<keyword evidence="1" id="KW-1133">Transmembrane helix</keyword>
<dbReference type="AlphaFoldDB" id="A0A0D1EBE9"/>
<evidence type="ECO:0000256" key="1">
    <source>
        <dbReference type="SAM" id="Phobius"/>
    </source>
</evidence>
<sequence>MPDHASKRGHAFTSQIVGCTAIAIAALLVSLNDIHRPGTVRLPRMAAVQTGPDGAPLARRNAAHPCDFRGRLSDLLPNTDRPCSCAGIRNPAKDHGRGQARNMTRVAAPSDGRSVRMRSSGLATGEHISGGDHQSVFEVRLSHEVAALSVTRAYPNRVV</sequence>
<reference evidence="2 3" key="1">
    <citation type="submission" date="2015-02" db="EMBL/GenBank/DDBJ databases">
        <title>Genome Sequence of Jannaschia aquimarina DSM28248, a member of the Roseobacter clade.</title>
        <authorList>
            <person name="Voget S."/>
            <person name="Daniel R."/>
        </authorList>
    </citation>
    <scope>NUCLEOTIDE SEQUENCE [LARGE SCALE GENOMIC DNA]</scope>
    <source>
        <strain evidence="2 3">GSW-M26</strain>
    </source>
</reference>
<dbReference type="Proteomes" id="UP000032232">
    <property type="component" value="Unassembled WGS sequence"/>
</dbReference>
<evidence type="ECO:0000313" key="3">
    <source>
        <dbReference type="Proteomes" id="UP000032232"/>
    </source>
</evidence>
<organism evidence="2 3">
    <name type="scientific">Jannaschia aquimarina</name>
    <dbReference type="NCBI Taxonomy" id="935700"/>
    <lineage>
        <taxon>Bacteria</taxon>
        <taxon>Pseudomonadati</taxon>
        <taxon>Pseudomonadota</taxon>
        <taxon>Alphaproteobacteria</taxon>
        <taxon>Rhodobacterales</taxon>
        <taxon>Roseobacteraceae</taxon>
        <taxon>Jannaschia</taxon>
    </lineage>
</organism>
<dbReference type="RefSeq" id="WP_043920134.1">
    <property type="nucleotide sequence ID" value="NZ_FZPF01000001.1"/>
</dbReference>
<name>A0A0D1EBE9_9RHOB</name>
<keyword evidence="1" id="KW-0472">Membrane</keyword>
<feature type="transmembrane region" description="Helical" evidence="1">
    <location>
        <begin position="12"/>
        <end position="31"/>
    </location>
</feature>
<keyword evidence="1" id="KW-0812">Transmembrane</keyword>
<evidence type="ECO:0000313" key="2">
    <source>
        <dbReference type="EMBL" id="KIT15069.1"/>
    </source>
</evidence>
<dbReference type="PATRIC" id="fig|935700.4.peg.3507"/>
<gene>
    <name evidence="2" type="ORF">jaqu_33950</name>
</gene>
<protein>
    <submittedName>
        <fullName evidence="2">Uncharacterized protein</fullName>
    </submittedName>
</protein>
<accession>A0A0D1EBE9</accession>
<proteinExistence type="predicted"/>
<dbReference type="EMBL" id="JYFE01000060">
    <property type="protein sequence ID" value="KIT15069.1"/>
    <property type="molecule type" value="Genomic_DNA"/>
</dbReference>
<keyword evidence="3" id="KW-1185">Reference proteome</keyword>
<comment type="caution">
    <text evidence="2">The sequence shown here is derived from an EMBL/GenBank/DDBJ whole genome shotgun (WGS) entry which is preliminary data.</text>
</comment>